<keyword evidence="1" id="KW-0805">Transcription regulation</keyword>
<dbReference type="PANTHER" id="PTHR43130">
    <property type="entry name" value="ARAC-FAMILY TRANSCRIPTIONAL REGULATOR"/>
    <property type="match status" value="1"/>
</dbReference>
<feature type="domain" description="HTH araC/xylS-type" evidence="3">
    <location>
        <begin position="259"/>
        <end position="357"/>
    </location>
</feature>
<dbReference type="EMBL" id="PQGA01000017">
    <property type="protein sequence ID" value="POR47647.1"/>
    <property type="molecule type" value="Genomic_DNA"/>
</dbReference>
<dbReference type="Pfam" id="PF01965">
    <property type="entry name" value="DJ-1_PfpI"/>
    <property type="match status" value="1"/>
</dbReference>
<keyword evidence="5" id="KW-1185">Reference proteome</keyword>
<reference evidence="4 5" key="1">
    <citation type="submission" date="2018-01" db="EMBL/GenBank/DDBJ databases">
        <title>Genomic Encyclopedia of Type Strains, Phase III (KMG-III): the genomes of soil and plant-associated and newly described type strains.</title>
        <authorList>
            <person name="Whitman W."/>
        </authorList>
    </citation>
    <scope>NUCLEOTIDE SEQUENCE [LARGE SCALE GENOMIC DNA]</scope>
    <source>
        <strain evidence="4 5">JCM 18070</strain>
    </source>
</reference>
<dbReference type="Pfam" id="PF12833">
    <property type="entry name" value="HTH_18"/>
    <property type="match status" value="1"/>
</dbReference>
<accession>A0A2S4LYZ6</accession>
<dbReference type="Gene3D" id="3.40.50.880">
    <property type="match status" value="1"/>
</dbReference>
<evidence type="ECO:0000256" key="2">
    <source>
        <dbReference type="ARBA" id="ARBA00023163"/>
    </source>
</evidence>
<keyword evidence="2" id="KW-0804">Transcription</keyword>
<dbReference type="PROSITE" id="PS01124">
    <property type="entry name" value="HTH_ARAC_FAMILY_2"/>
    <property type="match status" value="1"/>
</dbReference>
<dbReference type="AlphaFoldDB" id="A0A2S4LYZ6"/>
<gene>
    <name evidence="4" type="ORF">B0G62_11721</name>
</gene>
<dbReference type="InterPro" id="IPR002818">
    <property type="entry name" value="DJ-1/PfpI"/>
</dbReference>
<dbReference type="GO" id="GO:0003700">
    <property type="term" value="F:DNA-binding transcription factor activity"/>
    <property type="evidence" value="ECO:0007669"/>
    <property type="project" value="InterPro"/>
</dbReference>
<dbReference type="CDD" id="cd03136">
    <property type="entry name" value="GATase1_AraC_ArgR_like"/>
    <property type="match status" value="1"/>
</dbReference>
<dbReference type="Gene3D" id="1.10.10.60">
    <property type="entry name" value="Homeodomain-like"/>
    <property type="match status" value="2"/>
</dbReference>
<dbReference type="InterPro" id="IPR029062">
    <property type="entry name" value="Class_I_gatase-like"/>
</dbReference>
<evidence type="ECO:0000313" key="4">
    <source>
        <dbReference type="EMBL" id="POR47647.1"/>
    </source>
</evidence>
<dbReference type="PANTHER" id="PTHR43130:SF3">
    <property type="entry name" value="HTH-TYPE TRANSCRIPTIONAL REGULATOR RV1931C"/>
    <property type="match status" value="1"/>
</dbReference>
<dbReference type="SUPFAM" id="SSF52317">
    <property type="entry name" value="Class I glutamine amidotransferase-like"/>
    <property type="match status" value="1"/>
</dbReference>
<dbReference type="GO" id="GO:0043565">
    <property type="term" value="F:sequence-specific DNA binding"/>
    <property type="evidence" value="ECO:0007669"/>
    <property type="project" value="InterPro"/>
</dbReference>
<evidence type="ECO:0000313" key="5">
    <source>
        <dbReference type="Proteomes" id="UP000237381"/>
    </source>
</evidence>
<proteinExistence type="predicted"/>
<comment type="caution">
    <text evidence="4">The sequence shown here is derived from an EMBL/GenBank/DDBJ whole genome shotgun (WGS) entry which is preliminary data.</text>
</comment>
<organism evidence="4 5">
    <name type="scientific">Paraburkholderia eburnea</name>
    <dbReference type="NCBI Taxonomy" id="1189126"/>
    <lineage>
        <taxon>Bacteria</taxon>
        <taxon>Pseudomonadati</taxon>
        <taxon>Pseudomonadota</taxon>
        <taxon>Betaproteobacteria</taxon>
        <taxon>Burkholderiales</taxon>
        <taxon>Burkholderiaceae</taxon>
        <taxon>Paraburkholderia</taxon>
    </lineage>
</organism>
<dbReference type="Proteomes" id="UP000237381">
    <property type="component" value="Unassembled WGS sequence"/>
</dbReference>
<dbReference type="InterPro" id="IPR009057">
    <property type="entry name" value="Homeodomain-like_sf"/>
</dbReference>
<evidence type="ECO:0000256" key="1">
    <source>
        <dbReference type="ARBA" id="ARBA00023015"/>
    </source>
</evidence>
<sequence>MSNRHGSPESSPEKGRNVIADMSTEIAADIAEMAPQASQASSQASTFKHFGFLTLPHFSMIAFSSAVEVLRMANYVGNGEHYRWSIYSLDGQPARASNGITVRPTQALDPDDLPDVMIVCGGIRIRDVVDDSVRAALARIARSGRPLGGICTGAYALMSSGLLDGYRCAVHWESLSALHEEFPRVRFADELFVVDRDRLTCTGGTAPLDLMLDIVSARLGQPLAAKVSEQFILERIRGASDLQPIPVDARVGFSRAELVEVVRLMEANLKEPLSLEELARLVRLSQRHLQRMFKAYLNISPAHYYLTLRLKRARELLRTTDMSVAHITSNCGFNSPCHFSKAYRVQFGHAPSFERRAGRA</sequence>
<dbReference type="SMART" id="SM00342">
    <property type="entry name" value="HTH_ARAC"/>
    <property type="match status" value="1"/>
</dbReference>
<dbReference type="InterPro" id="IPR018060">
    <property type="entry name" value="HTH_AraC"/>
</dbReference>
<dbReference type="SUPFAM" id="SSF46689">
    <property type="entry name" value="Homeodomain-like"/>
    <property type="match status" value="2"/>
</dbReference>
<dbReference type="InterPro" id="IPR052158">
    <property type="entry name" value="INH-QAR"/>
</dbReference>
<protein>
    <submittedName>
        <fullName evidence="4">AraC family transcriptional regulator with amidase-like domain</fullName>
    </submittedName>
</protein>
<evidence type="ECO:0000259" key="3">
    <source>
        <dbReference type="PROSITE" id="PS01124"/>
    </source>
</evidence>
<name>A0A2S4LYZ6_9BURK</name>